<dbReference type="EMBL" id="CM042040">
    <property type="protein sequence ID" value="KAI3716638.1"/>
    <property type="molecule type" value="Genomic_DNA"/>
</dbReference>
<sequence length="100" mass="11584">MCESELLEEDHRSVIGSDIDRIDLRRGRSSEKEGKEENRASDLLTPTLLHNWHKRFNHLLYFTLLIPRLSCQPLLPDIIARDNCRLSSLNVSVSKKMKIA</sequence>
<protein>
    <submittedName>
        <fullName evidence="1">Uncharacterized protein</fullName>
    </submittedName>
</protein>
<reference evidence="1 2" key="2">
    <citation type="journal article" date="2022" name="Mol. Ecol. Resour.">
        <title>The genomes of chicory, endive, great burdock and yacon provide insights into Asteraceae paleo-polyploidization history and plant inulin production.</title>
        <authorList>
            <person name="Fan W."/>
            <person name="Wang S."/>
            <person name="Wang H."/>
            <person name="Wang A."/>
            <person name="Jiang F."/>
            <person name="Liu H."/>
            <person name="Zhao H."/>
            <person name="Xu D."/>
            <person name="Zhang Y."/>
        </authorList>
    </citation>
    <scope>NUCLEOTIDE SEQUENCE [LARGE SCALE GENOMIC DNA]</scope>
    <source>
        <strain evidence="2">cv. Yunnan</strain>
        <tissue evidence="1">Leaves</tissue>
    </source>
</reference>
<name>A0ACB9B3H8_9ASTR</name>
<keyword evidence="2" id="KW-1185">Reference proteome</keyword>
<comment type="caution">
    <text evidence="1">The sequence shown here is derived from an EMBL/GenBank/DDBJ whole genome shotgun (WGS) entry which is preliminary data.</text>
</comment>
<evidence type="ECO:0000313" key="1">
    <source>
        <dbReference type="EMBL" id="KAI3716638.1"/>
    </source>
</evidence>
<evidence type="ECO:0000313" key="2">
    <source>
        <dbReference type="Proteomes" id="UP001056120"/>
    </source>
</evidence>
<accession>A0ACB9B3H8</accession>
<dbReference type="Proteomes" id="UP001056120">
    <property type="component" value="Linkage Group LG23"/>
</dbReference>
<organism evidence="1 2">
    <name type="scientific">Smallanthus sonchifolius</name>
    <dbReference type="NCBI Taxonomy" id="185202"/>
    <lineage>
        <taxon>Eukaryota</taxon>
        <taxon>Viridiplantae</taxon>
        <taxon>Streptophyta</taxon>
        <taxon>Embryophyta</taxon>
        <taxon>Tracheophyta</taxon>
        <taxon>Spermatophyta</taxon>
        <taxon>Magnoliopsida</taxon>
        <taxon>eudicotyledons</taxon>
        <taxon>Gunneridae</taxon>
        <taxon>Pentapetalae</taxon>
        <taxon>asterids</taxon>
        <taxon>campanulids</taxon>
        <taxon>Asterales</taxon>
        <taxon>Asteraceae</taxon>
        <taxon>Asteroideae</taxon>
        <taxon>Heliantheae alliance</taxon>
        <taxon>Millerieae</taxon>
        <taxon>Smallanthus</taxon>
    </lineage>
</organism>
<gene>
    <name evidence="1" type="ORF">L1987_67652</name>
</gene>
<reference evidence="2" key="1">
    <citation type="journal article" date="2022" name="Mol. Ecol. Resour.">
        <title>The genomes of chicory, endive, great burdock and yacon provide insights into Asteraceae palaeo-polyploidization history and plant inulin production.</title>
        <authorList>
            <person name="Fan W."/>
            <person name="Wang S."/>
            <person name="Wang H."/>
            <person name="Wang A."/>
            <person name="Jiang F."/>
            <person name="Liu H."/>
            <person name="Zhao H."/>
            <person name="Xu D."/>
            <person name="Zhang Y."/>
        </authorList>
    </citation>
    <scope>NUCLEOTIDE SEQUENCE [LARGE SCALE GENOMIC DNA]</scope>
    <source>
        <strain evidence="2">cv. Yunnan</strain>
    </source>
</reference>
<proteinExistence type="predicted"/>